<feature type="binding site" evidence="8">
    <location>
        <begin position="184"/>
        <end position="187"/>
    </location>
    <ligand>
        <name>ATP</name>
        <dbReference type="ChEBI" id="CHEBI:30616"/>
    </ligand>
</feature>
<dbReference type="EMBL" id="FUWV01000009">
    <property type="protein sequence ID" value="SJZ72215.1"/>
    <property type="molecule type" value="Genomic_DNA"/>
</dbReference>
<evidence type="ECO:0000256" key="4">
    <source>
        <dbReference type="ARBA" id="ARBA00022655"/>
    </source>
</evidence>
<evidence type="ECO:0000256" key="8">
    <source>
        <dbReference type="HAMAP-Rule" id="MF_00158"/>
    </source>
</evidence>
<dbReference type="Proteomes" id="UP000196365">
    <property type="component" value="Unassembled WGS sequence"/>
</dbReference>
<feature type="binding site" evidence="8">
    <location>
        <begin position="30"/>
        <end position="37"/>
    </location>
    <ligand>
        <name>ATP</name>
        <dbReference type="ChEBI" id="CHEBI:30616"/>
    </ligand>
</feature>
<dbReference type="GO" id="GO:0005524">
    <property type="term" value="F:ATP binding"/>
    <property type="evidence" value="ECO:0007669"/>
    <property type="project" value="UniProtKB-KW"/>
</dbReference>
<dbReference type="AlphaFoldDB" id="A0A1T4MZM6"/>
<protein>
    <recommendedName>
        <fullName evidence="8">Pantothenate synthetase</fullName>
        <shortName evidence="8">PS</shortName>
        <ecNumber evidence="8">6.3.2.1</ecNumber>
    </recommendedName>
    <alternativeName>
        <fullName evidence="8">Pantoate--beta-alanine ligase</fullName>
    </alternativeName>
    <alternativeName>
        <fullName evidence="8">Pantoate-activating enzyme</fullName>
    </alternativeName>
</protein>
<dbReference type="FunFam" id="3.30.1300.10:FF:000001">
    <property type="entry name" value="Pantothenate synthetase"/>
    <property type="match status" value="1"/>
</dbReference>
<dbReference type="OrthoDB" id="9773087at2"/>
<dbReference type="UniPathway" id="UPA00028">
    <property type="reaction ID" value="UER00005"/>
</dbReference>
<accession>A0A1T4MZM6</accession>
<keyword evidence="8" id="KW-0963">Cytoplasm</keyword>
<keyword evidence="3 8" id="KW-0436">Ligase</keyword>
<dbReference type="SUPFAM" id="SSF52374">
    <property type="entry name" value="Nucleotidylyl transferase"/>
    <property type="match status" value="1"/>
</dbReference>
<feature type="binding site" evidence="8">
    <location>
        <position position="176"/>
    </location>
    <ligand>
        <name>ATP</name>
        <dbReference type="ChEBI" id="CHEBI:30616"/>
    </ligand>
</feature>
<dbReference type="InterPro" id="IPR004821">
    <property type="entry name" value="Cyt_trans-like"/>
</dbReference>
<evidence type="ECO:0000256" key="3">
    <source>
        <dbReference type="ARBA" id="ARBA00022598"/>
    </source>
</evidence>
<gene>
    <name evidence="8" type="primary">panC</name>
    <name evidence="9" type="ORF">SAMN02745973_01494</name>
</gene>
<dbReference type="InterPro" id="IPR003721">
    <property type="entry name" value="Pantoate_ligase"/>
</dbReference>
<comment type="pathway">
    <text evidence="1 8">Cofactor biosynthesis; (R)-pantothenate biosynthesis; (R)-pantothenate from (R)-pantoate and beta-alanine: step 1/1.</text>
</comment>
<sequence>MKVIRSIFQMQEERIEIKKKNLSIGFVPTMGYLHEGHLSLIKKSKEENDITIVSIFVNPTQFGPSEDFNKYPRDEKRDLQKCEENSCDIVFLPKKNEMYPQYFFTFVEVEKLGEKLCGKSRPTHFRGVTTVLTKLFHIIRPDRAYFGQKDAQQLLIVKKMVEDLNMEIEIIGCPIIREEDGLAISSRNVYLKENERKDAILLYQSLKQAEELIKKGEKDPLRIKEEMKKIILSGKNNQIDYIEFVDTKTLDPVSKIKGETLIAIAVKTGTTRLIDNIIVKE</sequence>
<dbReference type="GO" id="GO:0004592">
    <property type="term" value="F:pantoate-beta-alanine ligase activity"/>
    <property type="evidence" value="ECO:0007669"/>
    <property type="project" value="UniProtKB-UniRule"/>
</dbReference>
<dbReference type="PANTHER" id="PTHR21299">
    <property type="entry name" value="CYTIDYLATE KINASE/PANTOATE-BETA-ALANINE LIGASE"/>
    <property type="match status" value="1"/>
</dbReference>
<feature type="active site" description="Proton donor" evidence="8">
    <location>
        <position position="37"/>
    </location>
</feature>
<evidence type="ECO:0000256" key="2">
    <source>
        <dbReference type="ARBA" id="ARBA00009256"/>
    </source>
</evidence>
<feature type="binding site" evidence="8">
    <location>
        <position position="61"/>
    </location>
    <ligand>
        <name>beta-alanine</name>
        <dbReference type="ChEBI" id="CHEBI:57966"/>
    </ligand>
</feature>
<organism evidence="9 10">
    <name type="scientific">Garciella nitratireducens DSM 15102</name>
    <dbReference type="NCBI Taxonomy" id="1121911"/>
    <lineage>
        <taxon>Bacteria</taxon>
        <taxon>Bacillati</taxon>
        <taxon>Bacillota</taxon>
        <taxon>Clostridia</taxon>
        <taxon>Eubacteriales</taxon>
        <taxon>Eubacteriaceae</taxon>
        <taxon>Garciella</taxon>
    </lineage>
</organism>
<evidence type="ECO:0000256" key="1">
    <source>
        <dbReference type="ARBA" id="ARBA00004990"/>
    </source>
</evidence>
<comment type="miscellaneous">
    <text evidence="8">The reaction proceeds by a bi uni uni bi ping pong mechanism.</text>
</comment>
<dbReference type="PANTHER" id="PTHR21299:SF1">
    <property type="entry name" value="PANTOATE--BETA-ALANINE LIGASE"/>
    <property type="match status" value="1"/>
</dbReference>
<comment type="subunit">
    <text evidence="8">Homodimer.</text>
</comment>
<proteinExistence type="inferred from homology"/>
<dbReference type="Gene3D" id="3.30.1300.10">
    <property type="entry name" value="Pantoate-beta-alanine ligase, C-terminal domain"/>
    <property type="match status" value="1"/>
</dbReference>
<dbReference type="FunFam" id="3.40.50.620:FF:000013">
    <property type="entry name" value="Pantothenate synthetase"/>
    <property type="match status" value="1"/>
</dbReference>
<dbReference type="NCBIfam" id="TIGR00125">
    <property type="entry name" value="cyt_tran_rel"/>
    <property type="match status" value="1"/>
</dbReference>
<name>A0A1T4MZM6_9FIRM</name>
<keyword evidence="6 8" id="KW-0067">ATP-binding</keyword>
<comment type="function">
    <text evidence="8">Catalyzes the condensation of pantoate with beta-alanine in an ATP-dependent reaction via a pantoyl-adenylate intermediate.</text>
</comment>
<dbReference type="EC" id="6.3.2.1" evidence="8"/>
<dbReference type="CDD" id="cd00560">
    <property type="entry name" value="PanC"/>
    <property type="match status" value="1"/>
</dbReference>
<dbReference type="NCBIfam" id="TIGR00018">
    <property type="entry name" value="panC"/>
    <property type="match status" value="1"/>
</dbReference>
<evidence type="ECO:0000313" key="9">
    <source>
        <dbReference type="EMBL" id="SJZ72215.1"/>
    </source>
</evidence>
<dbReference type="InterPro" id="IPR014729">
    <property type="entry name" value="Rossmann-like_a/b/a_fold"/>
</dbReference>
<keyword evidence="10" id="KW-1185">Reference proteome</keyword>
<evidence type="ECO:0000256" key="7">
    <source>
        <dbReference type="ARBA" id="ARBA00048258"/>
    </source>
</evidence>
<evidence type="ECO:0000313" key="10">
    <source>
        <dbReference type="Proteomes" id="UP000196365"/>
    </source>
</evidence>
<dbReference type="HAMAP" id="MF_00158">
    <property type="entry name" value="PanC"/>
    <property type="match status" value="1"/>
</dbReference>
<feature type="binding site" evidence="8">
    <location>
        <position position="153"/>
    </location>
    <ligand>
        <name>(R)-pantoate</name>
        <dbReference type="ChEBI" id="CHEBI:15980"/>
    </ligand>
</feature>
<evidence type="ECO:0000256" key="5">
    <source>
        <dbReference type="ARBA" id="ARBA00022741"/>
    </source>
</evidence>
<dbReference type="Gene3D" id="3.40.50.620">
    <property type="entry name" value="HUPs"/>
    <property type="match status" value="1"/>
</dbReference>
<reference evidence="9 10" key="1">
    <citation type="submission" date="2017-02" db="EMBL/GenBank/DDBJ databases">
        <authorList>
            <person name="Peterson S.W."/>
        </authorList>
    </citation>
    <scope>NUCLEOTIDE SEQUENCE [LARGE SCALE GENOMIC DNA]</scope>
    <source>
        <strain evidence="9 10">DSM 15102</strain>
    </source>
</reference>
<comment type="subcellular location">
    <subcellularLocation>
        <location evidence="8">Cytoplasm</location>
    </subcellularLocation>
</comment>
<dbReference type="GO" id="GO:0015940">
    <property type="term" value="P:pantothenate biosynthetic process"/>
    <property type="evidence" value="ECO:0007669"/>
    <property type="project" value="UniProtKB-UniRule"/>
</dbReference>
<feature type="binding site" evidence="8">
    <location>
        <begin position="147"/>
        <end position="150"/>
    </location>
    <ligand>
        <name>ATP</name>
        <dbReference type="ChEBI" id="CHEBI:30616"/>
    </ligand>
</feature>
<comment type="catalytic activity">
    <reaction evidence="7 8">
        <text>(R)-pantoate + beta-alanine + ATP = (R)-pantothenate + AMP + diphosphate + H(+)</text>
        <dbReference type="Rhea" id="RHEA:10912"/>
        <dbReference type="ChEBI" id="CHEBI:15378"/>
        <dbReference type="ChEBI" id="CHEBI:15980"/>
        <dbReference type="ChEBI" id="CHEBI:29032"/>
        <dbReference type="ChEBI" id="CHEBI:30616"/>
        <dbReference type="ChEBI" id="CHEBI:33019"/>
        <dbReference type="ChEBI" id="CHEBI:57966"/>
        <dbReference type="ChEBI" id="CHEBI:456215"/>
        <dbReference type="EC" id="6.3.2.1"/>
    </reaction>
</comment>
<dbReference type="Pfam" id="PF02569">
    <property type="entry name" value="Pantoate_ligase"/>
    <property type="match status" value="1"/>
</dbReference>
<feature type="binding site" evidence="8">
    <location>
        <position position="61"/>
    </location>
    <ligand>
        <name>(R)-pantoate</name>
        <dbReference type="ChEBI" id="CHEBI:15980"/>
    </ligand>
</feature>
<dbReference type="InterPro" id="IPR042176">
    <property type="entry name" value="Pantoate_ligase_C"/>
</dbReference>
<keyword evidence="4 8" id="KW-0566">Pantothenate biosynthesis</keyword>
<dbReference type="RefSeq" id="WP_087678917.1">
    <property type="nucleotide sequence ID" value="NZ_FUWV01000009.1"/>
</dbReference>
<comment type="similarity">
    <text evidence="2 8">Belongs to the pantothenate synthetase family.</text>
</comment>
<evidence type="ECO:0000256" key="6">
    <source>
        <dbReference type="ARBA" id="ARBA00022840"/>
    </source>
</evidence>
<keyword evidence="5 8" id="KW-0547">Nucleotide-binding</keyword>
<dbReference type="GO" id="GO:0005829">
    <property type="term" value="C:cytosol"/>
    <property type="evidence" value="ECO:0007669"/>
    <property type="project" value="TreeGrafter"/>
</dbReference>